<dbReference type="EMBL" id="MT142204">
    <property type="protein sequence ID" value="QJA76089.1"/>
    <property type="molecule type" value="Genomic_DNA"/>
</dbReference>
<dbReference type="AlphaFoldDB" id="A0A6H1Z701"/>
<reference evidence="1" key="1">
    <citation type="submission" date="2020-03" db="EMBL/GenBank/DDBJ databases">
        <title>The deep terrestrial virosphere.</title>
        <authorList>
            <person name="Holmfeldt K."/>
            <person name="Nilsson E."/>
            <person name="Simone D."/>
            <person name="Lopez-Fernandez M."/>
            <person name="Wu X."/>
            <person name="de Brujin I."/>
            <person name="Lundin D."/>
            <person name="Andersson A."/>
            <person name="Bertilsson S."/>
            <person name="Dopson M."/>
        </authorList>
    </citation>
    <scope>NUCLEOTIDE SEQUENCE</scope>
    <source>
        <strain evidence="2">MM415A01581</strain>
        <strain evidence="1">MM415B00324</strain>
    </source>
</reference>
<dbReference type="EMBL" id="MT141562">
    <property type="protein sequence ID" value="QJA43239.1"/>
    <property type="molecule type" value="Genomic_DNA"/>
</dbReference>
<protein>
    <submittedName>
        <fullName evidence="1">Uncharacterized protein</fullName>
    </submittedName>
</protein>
<proteinExistence type="predicted"/>
<evidence type="ECO:0000313" key="1">
    <source>
        <dbReference type="EMBL" id="QJA43239.1"/>
    </source>
</evidence>
<sequence>MEILGYQIKCCNEWCNGPEIYRWEKEKPTAPIKCPSCGYLALPNETQTVKPIYSEFLDSLKEVDGDG</sequence>
<accession>A0A6H1Z701</accession>
<evidence type="ECO:0000313" key="2">
    <source>
        <dbReference type="EMBL" id="QJA76089.1"/>
    </source>
</evidence>
<gene>
    <name evidence="2" type="ORF">MM415A01581_0006</name>
    <name evidence="1" type="ORF">MM415B00324_0069</name>
</gene>
<name>A0A6H1Z701_9ZZZZ</name>
<organism evidence="1">
    <name type="scientific">viral metagenome</name>
    <dbReference type="NCBI Taxonomy" id="1070528"/>
    <lineage>
        <taxon>unclassified sequences</taxon>
        <taxon>metagenomes</taxon>
        <taxon>organismal metagenomes</taxon>
    </lineage>
</organism>